<dbReference type="EMBL" id="BAAASG010000040">
    <property type="protein sequence ID" value="GAA2523944.1"/>
    <property type="molecule type" value="Genomic_DNA"/>
</dbReference>
<protein>
    <submittedName>
        <fullName evidence="1">Uncharacterized protein</fullName>
    </submittedName>
</protein>
<accession>A0ABN3NLH0</accession>
<evidence type="ECO:0000313" key="1">
    <source>
        <dbReference type="EMBL" id="GAA2523944.1"/>
    </source>
</evidence>
<dbReference type="Proteomes" id="UP001501777">
    <property type="component" value="Unassembled WGS sequence"/>
</dbReference>
<evidence type="ECO:0000313" key="2">
    <source>
        <dbReference type="Proteomes" id="UP001501777"/>
    </source>
</evidence>
<gene>
    <name evidence="1" type="ORF">GCM10010276_88940</name>
</gene>
<proteinExistence type="predicted"/>
<name>A0ABN3NLH0_STRLO</name>
<dbReference type="RefSeq" id="WP_344407053.1">
    <property type="nucleotide sequence ID" value="NZ_BAAASG010000040.1"/>
</dbReference>
<keyword evidence="2" id="KW-1185">Reference proteome</keyword>
<organism evidence="1 2">
    <name type="scientific">Streptomyces longisporus</name>
    <dbReference type="NCBI Taxonomy" id="1948"/>
    <lineage>
        <taxon>Bacteria</taxon>
        <taxon>Bacillati</taxon>
        <taxon>Actinomycetota</taxon>
        <taxon>Actinomycetes</taxon>
        <taxon>Kitasatosporales</taxon>
        <taxon>Streptomycetaceae</taxon>
        <taxon>Streptomyces</taxon>
    </lineage>
</organism>
<sequence>MTPLPTEPRTIDDLLTKARTRNRYATYDMTAAEARLRARQVTRHRPPRQRTADAALAYTEWTAPEDDRTPDADRAWWDLNAVCLLLLGPDADTHLADFIASQYADKAGALVFACLLHLADDSSGARFWWRFAAGVGHHVAEYCLFLEHAHSGEYHDADHWRTELVRHRFDPTAQCGDRSTAPLLTPPHMDQVHPHITRQQHPEIGTVPLPTPALVDQLRHLASPL</sequence>
<reference evidence="1 2" key="1">
    <citation type="journal article" date="2019" name="Int. J. Syst. Evol. Microbiol.">
        <title>The Global Catalogue of Microorganisms (GCM) 10K type strain sequencing project: providing services to taxonomists for standard genome sequencing and annotation.</title>
        <authorList>
            <consortium name="The Broad Institute Genomics Platform"/>
            <consortium name="The Broad Institute Genome Sequencing Center for Infectious Disease"/>
            <person name="Wu L."/>
            <person name="Ma J."/>
        </authorList>
    </citation>
    <scope>NUCLEOTIDE SEQUENCE [LARGE SCALE GENOMIC DNA]</scope>
    <source>
        <strain evidence="1 2">JCM 4395</strain>
    </source>
</reference>
<comment type="caution">
    <text evidence="1">The sequence shown here is derived from an EMBL/GenBank/DDBJ whole genome shotgun (WGS) entry which is preliminary data.</text>
</comment>